<proteinExistence type="predicted"/>
<dbReference type="Proteomes" id="UP000593567">
    <property type="component" value="Unassembled WGS sequence"/>
</dbReference>
<name>A0A7J7J877_BUGNE</name>
<gene>
    <name evidence="1" type="ORF">EB796_019904</name>
</gene>
<protein>
    <submittedName>
        <fullName evidence="1">Uncharacterized protein</fullName>
    </submittedName>
</protein>
<evidence type="ECO:0000313" key="2">
    <source>
        <dbReference type="Proteomes" id="UP000593567"/>
    </source>
</evidence>
<dbReference type="OrthoDB" id="361494at2759"/>
<dbReference type="EMBL" id="VXIV02002963">
    <property type="protein sequence ID" value="KAF6021781.1"/>
    <property type="molecule type" value="Genomic_DNA"/>
</dbReference>
<reference evidence="1" key="1">
    <citation type="submission" date="2020-06" db="EMBL/GenBank/DDBJ databases">
        <title>Draft genome of Bugula neritina, a colonial animal packing powerful symbionts and potential medicines.</title>
        <authorList>
            <person name="Rayko M."/>
        </authorList>
    </citation>
    <scope>NUCLEOTIDE SEQUENCE [LARGE SCALE GENOMIC DNA]</scope>
    <source>
        <strain evidence="1">Kwan_BN1</strain>
    </source>
</reference>
<keyword evidence="2" id="KW-1185">Reference proteome</keyword>
<accession>A0A7J7J877</accession>
<evidence type="ECO:0000313" key="1">
    <source>
        <dbReference type="EMBL" id="KAF6021781.1"/>
    </source>
</evidence>
<organism evidence="1 2">
    <name type="scientific">Bugula neritina</name>
    <name type="common">Brown bryozoan</name>
    <name type="synonym">Sertularia neritina</name>
    <dbReference type="NCBI Taxonomy" id="10212"/>
    <lineage>
        <taxon>Eukaryota</taxon>
        <taxon>Metazoa</taxon>
        <taxon>Spiralia</taxon>
        <taxon>Lophotrochozoa</taxon>
        <taxon>Bryozoa</taxon>
        <taxon>Gymnolaemata</taxon>
        <taxon>Cheilostomatida</taxon>
        <taxon>Flustrina</taxon>
        <taxon>Buguloidea</taxon>
        <taxon>Bugulidae</taxon>
        <taxon>Bugula</taxon>
    </lineage>
</organism>
<dbReference type="AlphaFoldDB" id="A0A7J7J877"/>
<comment type="caution">
    <text evidence="1">The sequence shown here is derived from an EMBL/GenBank/DDBJ whole genome shotgun (WGS) entry which is preliminary data.</text>
</comment>
<sequence>MRPLAAKVIDQDVNSEENWKKVSFMHWPAVFSLYNKSIVGTYITFLPSVKLSLIITAEQASHLKSQSQMFDDPNYEYSSVEDVEDFDLVSPSNSSFLHFIYTKGKLSSLLYVYTSSTLVI</sequence>